<evidence type="ECO:0000313" key="2">
    <source>
        <dbReference type="Proteomes" id="UP001501565"/>
    </source>
</evidence>
<protein>
    <submittedName>
        <fullName evidence="1">Uncharacterized protein</fullName>
    </submittedName>
</protein>
<dbReference type="InterPro" id="IPR011990">
    <property type="entry name" value="TPR-like_helical_dom_sf"/>
</dbReference>
<gene>
    <name evidence="1" type="ORF">GCM10022277_37380</name>
</gene>
<dbReference type="Gene3D" id="1.25.40.10">
    <property type="entry name" value="Tetratricopeptide repeat domain"/>
    <property type="match status" value="1"/>
</dbReference>
<comment type="caution">
    <text evidence="1">The sequence shown here is derived from an EMBL/GenBank/DDBJ whole genome shotgun (WGS) entry which is preliminary data.</text>
</comment>
<name>A0ABP7N6W6_9GAMM</name>
<accession>A0ABP7N6W6</accession>
<keyword evidence="2" id="KW-1185">Reference proteome</keyword>
<evidence type="ECO:0000313" key="1">
    <source>
        <dbReference type="EMBL" id="GAA3937555.1"/>
    </source>
</evidence>
<reference evidence="2" key="1">
    <citation type="journal article" date="2019" name="Int. J. Syst. Evol. Microbiol.">
        <title>The Global Catalogue of Microorganisms (GCM) 10K type strain sequencing project: providing services to taxonomists for standard genome sequencing and annotation.</title>
        <authorList>
            <consortium name="The Broad Institute Genomics Platform"/>
            <consortium name="The Broad Institute Genome Sequencing Center for Infectious Disease"/>
            <person name="Wu L."/>
            <person name="Ma J."/>
        </authorList>
    </citation>
    <scope>NUCLEOTIDE SEQUENCE [LARGE SCALE GENOMIC DNA]</scope>
    <source>
        <strain evidence="2">JCM 17551</strain>
    </source>
</reference>
<dbReference type="EMBL" id="BAABBN010000012">
    <property type="protein sequence ID" value="GAA3937555.1"/>
    <property type="molecule type" value="Genomic_DNA"/>
</dbReference>
<dbReference type="RefSeq" id="WP_344800140.1">
    <property type="nucleotide sequence ID" value="NZ_BAABBN010000012.1"/>
</dbReference>
<organism evidence="1 2">
    <name type="scientific">Litoribacillus peritrichatus</name>
    <dbReference type="NCBI Taxonomy" id="718191"/>
    <lineage>
        <taxon>Bacteria</taxon>
        <taxon>Pseudomonadati</taxon>
        <taxon>Pseudomonadota</taxon>
        <taxon>Gammaproteobacteria</taxon>
        <taxon>Oceanospirillales</taxon>
        <taxon>Oceanospirillaceae</taxon>
        <taxon>Litoribacillus</taxon>
    </lineage>
</organism>
<dbReference type="SUPFAM" id="SSF48452">
    <property type="entry name" value="TPR-like"/>
    <property type="match status" value="1"/>
</dbReference>
<proteinExistence type="predicted"/>
<dbReference type="Proteomes" id="UP001501565">
    <property type="component" value="Unassembled WGS sequence"/>
</dbReference>
<sequence length="677" mass="77363">MLSLFQLKLLRLDPKPMLKSRLLVSGLLAIFSFSFCFSNALAADSVPNSVTSDESVARLSLKHVLYSQYQEDYLTAITDVLVAESKNIWNHLPKDGLREGSEQQEPLKQNLQLIEASLYHYFGLEAEAEKRYLSVANSDSQHLPTAYLLLAKYYHEQTQYKNALKWLAKIDTELLNENTQGLTYYYQIDSYLRLGDVKRASAVFDKASEGEWLSILAYNSDRIVSNKDKGTQSSRFLQNNPLLTLDKEDLVPMKRELLAFQMIQAGMDAVTAKDWPKAVTAFSKVPKDSMRIVEARRWLAWSLENNDQLEPASRVWRTLTTAPGYQAIDAHIMAATSTEAIGDKAKALAWFERSIGFYSDQLTEIGSQTQTLKQGEWFERLTSSSDSFWSPVVLTIDPQNELYLWTESVWQTEGFQQLLADYRDLVQLTELLKAKQSYMPTFEFMVENRKAAYDNSVDRVTVMEPEARLISYRKEAEHHKRKLKEVSDYKDVFAIGTKQQLIDQGLLNRVKENLAKLKAMKGYAQKVNVAPYESRFDHLQGIYLWEMREAFPANYRTYQREILSLESGLEDSAKALNKMNKAKALAPKRFEGFSKRIVALTDQVSDVVDRSVALRNQLKSESIALLEQELQKRERVAQHYLEQSILASARIRDEISNELGASAFEQTNKVAQQGGAQ</sequence>